<sequence length="161" mass="18749">MKKLIIVGLAFFLQGGGLTLEAEEDAQGNILELVDQIREEERLYFEKAISENRQSSDGDKSPIEREIARLGIREVVITKVYGSNINKHKTLRSFVFSWGEDEVFIREYNEKFGDYEERWNLKVGDKIKVMKVESPWIVDGKLRKQIRFERADAMLAHLRSL</sequence>
<comment type="caution">
    <text evidence="1">The sequence shown here is derived from an EMBL/GenBank/DDBJ whole genome shotgun (WGS) entry which is preliminary data.</text>
</comment>
<accession>A0A8J7SIH5</accession>
<dbReference type="RefSeq" id="WP_200310638.1">
    <property type="nucleotide sequence ID" value="NZ_JAENIM010000027.1"/>
</dbReference>
<keyword evidence="2" id="KW-1185">Reference proteome</keyword>
<dbReference type="Proteomes" id="UP000624703">
    <property type="component" value="Unassembled WGS sequence"/>
</dbReference>
<evidence type="ECO:0000313" key="1">
    <source>
        <dbReference type="EMBL" id="MBK1790604.1"/>
    </source>
</evidence>
<gene>
    <name evidence="1" type="ORF">JIN82_05465</name>
</gene>
<protein>
    <submittedName>
        <fullName evidence="1">Uncharacterized protein</fullName>
    </submittedName>
</protein>
<proteinExistence type="predicted"/>
<name>A0A8J7SIH5_9BACT</name>
<evidence type="ECO:0000313" key="2">
    <source>
        <dbReference type="Proteomes" id="UP000624703"/>
    </source>
</evidence>
<organism evidence="1 2">
    <name type="scientific">Persicirhabdus sediminis</name>
    <dbReference type="NCBI Taxonomy" id="454144"/>
    <lineage>
        <taxon>Bacteria</taxon>
        <taxon>Pseudomonadati</taxon>
        <taxon>Verrucomicrobiota</taxon>
        <taxon>Verrucomicrobiia</taxon>
        <taxon>Verrucomicrobiales</taxon>
        <taxon>Verrucomicrobiaceae</taxon>
        <taxon>Persicirhabdus</taxon>
    </lineage>
</organism>
<dbReference type="AlphaFoldDB" id="A0A8J7SIH5"/>
<reference evidence="1" key="1">
    <citation type="submission" date="2021-01" db="EMBL/GenBank/DDBJ databases">
        <title>Modified the classification status of verrucomicrobia.</title>
        <authorList>
            <person name="Feng X."/>
        </authorList>
    </citation>
    <scope>NUCLEOTIDE SEQUENCE</scope>
    <source>
        <strain evidence="1">_KCTC 22039</strain>
    </source>
</reference>
<dbReference type="EMBL" id="JAENIM010000027">
    <property type="protein sequence ID" value="MBK1790604.1"/>
    <property type="molecule type" value="Genomic_DNA"/>
</dbReference>